<evidence type="ECO:0000256" key="1">
    <source>
        <dbReference type="ARBA" id="ARBA00022679"/>
    </source>
</evidence>
<evidence type="ECO:0000313" key="9">
    <source>
        <dbReference type="EMBL" id="KAJ3574767.1"/>
    </source>
</evidence>
<dbReference type="InterPro" id="IPR041373">
    <property type="entry name" value="RT_RNaseH"/>
</dbReference>
<dbReference type="InterPro" id="IPR043128">
    <property type="entry name" value="Rev_trsase/Diguanyl_cyclase"/>
</dbReference>
<dbReference type="GO" id="GO:0003964">
    <property type="term" value="F:RNA-directed DNA polymerase activity"/>
    <property type="evidence" value="ECO:0007669"/>
    <property type="project" value="UniProtKB-KW"/>
</dbReference>
<dbReference type="Pfam" id="PF17917">
    <property type="entry name" value="RT_RNaseH"/>
    <property type="match status" value="1"/>
</dbReference>
<evidence type="ECO:0000259" key="8">
    <source>
        <dbReference type="PROSITE" id="PS50878"/>
    </source>
</evidence>
<feature type="domain" description="Reverse transcriptase" evidence="8">
    <location>
        <begin position="164"/>
        <end position="343"/>
    </location>
</feature>
<keyword evidence="6" id="KW-0695">RNA-directed DNA polymerase</keyword>
<dbReference type="CDD" id="cd01647">
    <property type="entry name" value="RT_LTR"/>
    <property type="match status" value="1"/>
</dbReference>
<evidence type="ECO:0000313" key="10">
    <source>
        <dbReference type="Proteomes" id="UP001213000"/>
    </source>
</evidence>
<evidence type="ECO:0000256" key="2">
    <source>
        <dbReference type="ARBA" id="ARBA00022695"/>
    </source>
</evidence>
<evidence type="ECO:0000256" key="5">
    <source>
        <dbReference type="ARBA" id="ARBA00022801"/>
    </source>
</evidence>
<dbReference type="InterPro" id="IPR043502">
    <property type="entry name" value="DNA/RNA_pol_sf"/>
</dbReference>
<keyword evidence="5" id="KW-0378">Hydrolase</keyword>
<dbReference type="CDD" id="cd09274">
    <property type="entry name" value="RNase_HI_RT_Ty3"/>
    <property type="match status" value="1"/>
</dbReference>
<keyword evidence="10" id="KW-1185">Reference proteome</keyword>
<dbReference type="GO" id="GO:0016787">
    <property type="term" value="F:hydrolase activity"/>
    <property type="evidence" value="ECO:0007669"/>
    <property type="project" value="UniProtKB-KW"/>
</dbReference>
<proteinExistence type="predicted"/>
<feature type="region of interest" description="Disordered" evidence="7">
    <location>
        <begin position="633"/>
        <end position="667"/>
    </location>
</feature>
<name>A0AAD5YUR4_9AGAR</name>
<organism evidence="9 10">
    <name type="scientific">Leucocoprinus birnbaumii</name>
    <dbReference type="NCBI Taxonomy" id="56174"/>
    <lineage>
        <taxon>Eukaryota</taxon>
        <taxon>Fungi</taxon>
        <taxon>Dikarya</taxon>
        <taxon>Basidiomycota</taxon>
        <taxon>Agaricomycotina</taxon>
        <taxon>Agaricomycetes</taxon>
        <taxon>Agaricomycetidae</taxon>
        <taxon>Agaricales</taxon>
        <taxon>Agaricineae</taxon>
        <taxon>Agaricaceae</taxon>
        <taxon>Leucocoprinus</taxon>
    </lineage>
</organism>
<evidence type="ECO:0000256" key="7">
    <source>
        <dbReference type="SAM" id="MobiDB-lite"/>
    </source>
</evidence>
<dbReference type="PANTHER" id="PTHR37984:SF5">
    <property type="entry name" value="PROTEIN NYNRIN-LIKE"/>
    <property type="match status" value="1"/>
</dbReference>
<gene>
    <name evidence="9" type="ORF">NP233_g1561</name>
</gene>
<dbReference type="SUPFAM" id="SSF56672">
    <property type="entry name" value="DNA/RNA polymerases"/>
    <property type="match status" value="1"/>
</dbReference>
<accession>A0AAD5YUR4</accession>
<dbReference type="AlphaFoldDB" id="A0AAD5YUR4"/>
<dbReference type="Gene3D" id="3.30.70.270">
    <property type="match status" value="2"/>
</dbReference>
<dbReference type="InterPro" id="IPR000477">
    <property type="entry name" value="RT_dom"/>
</dbReference>
<keyword evidence="3" id="KW-0540">Nuclease</keyword>
<keyword evidence="2" id="KW-0548">Nucleotidyltransferase</keyword>
<dbReference type="FunFam" id="3.30.70.270:FF:000063">
    <property type="entry name" value="Zinc knuckle domaincontaining protein"/>
    <property type="match status" value="1"/>
</dbReference>
<dbReference type="Gene3D" id="3.10.10.10">
    <property type="entry name" value="HIV Type 1 Reverse Transcriptase, subunit A, domain 1"/>
    <property type="match status" value="1"/>
</dbReference>
<comment type="caution">
    <text evidence="9">The sequence shown here is derived from an EMBL/GenBank/DDBJ whole genome shotgun (WGS) entry which is preliminary data.</text>
</comment>
<keyword evidence="1" id="KW-0808">Transferase</keyword>
<evidence type="ECO:0000256" key="4">
    <source>
        <dbReference type="ARBA" id="ARBA00022759"/>
    </source>
</evidence>
<protein>
    <recommendedName>
        <fullName evidence="8">Reverse transcriptase domain-containing protein</fullName>
    </recommendedName>
</protein>
<evidence type="ECO:0000256" key="3">
    <source>
        <dbReference type="ARBA" id="ARBA00022722"/>
    </source>
</evidence>
<reference evidence="9" key="1">
    <citation type="submission" date="2022-07" db="EMBL/GenBank/DDBJ databases">
        <title>Genome Sequence of Leucocoprinus birnbaumii.</title>
        <authorList>
            <person name="Buettner E."/>
        </authorList>
    </citation>
    <scope>NUCLEOTIDE SEQUENCE</scope>
    <source>
        <strain evidence="9">VT141</strain>
    </source>
</reference>
<dbReference type="GO" id="GO:0004519">
    <property type="term" value="F:endonuclease activity"/>
    <property type="evidence" value="ECO:0007669"/>
    <property type="project" value="UniProtKB-KW"/>
</dbReference>
<keyword evidence="4" id="KW-0255">Endonuclease</keyword>
<dbReference type="InterPro" id="IPR050951">
    <property type="entry name" value="Retrovirus_Pol_polyprotein"/>
</dbReference>
<sequence length="736" mass="86390">MPLEWNLMSNDMANMNANQNSHLYQALGIKEISLPQPFSATPVREKFVEFRRLHPIRIPELKKDAFDEMKQQFEPKRTLPKEKAPPDKGKRKALYTEQKLEHLHNGWYEEYADIMQGPPNQLPPFREVNHEINLIDDKKLYHYRMPRCPNSMRSQFHEKLLQYTNAGWWEFKSVSQAAPLMCIPKKNGELRTVVDARPRNENTVKDVTPLPDQEVIREDVARAKFRSKIDLSNAYEQVRVVLRDVDKTAFSTIQGTMISHIMQQGDCNAPATSQRLMTAIFRDALGLFVHVYLDDIFIYSETLEDHQRHLRFAFDKLRENQLYIKKEKCDLYAEKIDCLGHIITDEGIYPDMDKLARIRDWHVPRNYNDVQRFIGLINYLANFLPDISTYTGPLLAITQNGMPFHWRPIHQKCFDTIKAICCKTPILKPIDPKSKEPIWVICDASKTGIGAVYGQGPTWDQCRPAGIMSQKFTAAQQNYAVHEMETLAILEALMKWEDKLVGYPIHIITDHKALEFFNMQSKLSRRQYRWTEYLSRFAFDITYVKGEDNKIADCLSRYFENDKPGELRTIADYVNADRRIDPENEDLPDLRKIEVDEHIIELRSMCTDQLRWSNRLREKQEERQKEAEIMKEAEGRIQMKHNNQPQPTIKRKSKPKDPHTRPELTLGEALQCQSQKPHEMMDQDMFREQIRKCYSTDTLFKTVIAKAEDHPRFSLKDNILYTRNIRNEEVVCIPND</sequence>
<dbReference type="Pfam" id="PF00078">
    <property type="entry name" value="RVT_1"/>
    <property type="match status" value="1"/>
</dbReference>
<dbReference type="EMBL" id="JANIEX010000058">
    <property type="protein sequence ID" value="KAJ3574767.1"/>
    <property type="molecule type" value="Genomic_DNA"/>
</dbReference>
<dbReference type="PANTHER" id="PTHR37984">
    <property type="entry name" value="PROTEIN CBG26694"/>
    <property type="match status" value="1"/>
</dbReference>
<dbReference type="PROSITE" id="PS50878">
    <property type="entry name" value="RT_POL"/>
    <property type="match status" value="1"/>
</dbReference>
<evidence type="ECO:0000256" key="6">
    <source>
        <dbReference type="ARBA" id="ARBA00022918"/>
    </source>
</evidence>
<dbReference type="Proteomes" id="UP001213000">
    <property type="component" value="Unassembled WGS sequence"/>
</dbReference>